<evidence type="ECO:0000313" key="5">
    <source>
        <dbReference type="Proteomes" id="UP000659654"/>
    </source>
</evidence>
<feature type="transmembrane region" description="Helical" evidence="1">
    <location>
        <begin position="30"/>
        <end position="49"/>
    </location>
</feature>
<reference evidence="3" key="2">
    <citation type="submission" date="2020-08" db="EMBL/GenBank/DDBJ databases">
        <authorList>
            <person name="Kikuchi T."/>
        </authorList>
    </citation>
    <scope>NUCLEOTIDE SEQUENCE</scope>
    <source>
        <strain evidence="2">Ka4C1</strain>
    </source>
</reference>
<dbReference type="Proteomes" id="UP000582659">
    <property type="component" value="Unassembled WGS sequence"/>
</dbReference>
<evidence type="ECO:0000313" key="4">
    <source>
        <dbReference type="Proteomes" id="UP000095284"/>
    </source>
</evidence>
<accession>A0A1I7RVL3</accession>
<dbReference type="WBParaSite" id="BXY_0477500.1">
    <property type="protein sequence ID" value="BXY_0477500.1"/>
    <property type="gene ID" value="BXY_0477500"/>
</dbReference>
<dbReference type="Proteomes" id="UP000095284">
    <property type="component" value="Unplaced"/>
</dbReference>
<evidence type="ECO:0000313" key="6">
    <source>
        <dbReference type="WBParaSite" id="BXY_0477500.1"/>
    </source>
</evidence>
<keyword evidence="5" id="KW-1185">Reference proteome</keyword>
<sequence>MSTQCYCIMHRFVILQSNPKCMDLFASWKAWITAYGISFVVSAGTVVVFNNFQPAQKDIAAKLIAESASFPGIPLPETEGKLLIYLDYTSKYSKYAGAFVFIGFMVAEAISIGCLFFILQRLEDKKTSFTRATYL</sequence>
<dbReference type="EMBL" id="CAJFDI010000001">
    <property type="protein sequence ID" value="CAD5208524.1"/>
    <property type="molecule type" value="Genomic_DNA"/>
</dbReference>
<reference evidence="6" key="1">
    <citation type="submission" date="2016-11" db="UniProtKB">
        <authorList>
            <consortium name="WormBaseParasite"/>
        </authorList>
    </citation>
    <scope>IDENTIFICATION</scope>
</reference>
<keyword evidence="1" id="KW-0812">Transmembrane</keyword>
<proteinExistence type="predicted"/>
<keyword evidence="1" id="KW-1133">Transmembrane helix</keyword>
<gene>
    <name evidence="2" type="ORF">BXYJ_LOCUS760</name>
</gene>
<name>A0A1I7RVL3_BURXY</name>
<evidence type="ECO:0000313" key="2">
    <source>
        <dbReference type="EMBL" id="CAD5208524.1"/>
    </source>
</evidence>
<dbReference type="Proteomes" id="UP000659654">
    <property type="component" value="Unassembled WGS sequence"/>
</dbReference>
<feature type="transmembrane region" description="Helical" evidence="1">
    <location>
        <begin position="95"/>
        <end position="119"/>
    </location>
</feature>
<dbReference type="AlphaFoldDB" id="A0A1I7RVL3"/>
<dbReference type="EMBL" id="CAJFCV020000001">
    <property type="protein sequence ID" value="CAG9081841.1"/>
    <property type="molecule type" value="Genomic_DNA"/>
</dbReference>
<evidence type="ECO:0000256" key="1">
    <source>
        <dbReference type="SAM" id="Phobius"/>
    </source>
</evidence>
<organism evidence="4 6">
    <name type="scientific">Bursaphelenchus xylophilus</name>
    <name type="common">Pinewood nematode worm</name>
    <name type="synonym">Aphelenchoides xylophilus</name>
    <dbReference type="NCBI Taxonomy" id="6326"/>
    <lineage>
        <taxon>Eukaryota</taxon>
        <taxon>Metazoa</taxon>
        <taxon>Ecdysozoa</taxon>
        <taxon>Nematoda</taxon>
        <taxon>Chromadorea</taxon>
        <taxon>Rhabditida</taxon>
        <taxon>Tylenchina</taxon>
        <taxon>Tylenchomorpha</taxon>
        <taxon>Aphelenchoidea</taxon>
        <taxon>Aphelenchoididae</taxon>
        <taxon>Bursaphelenchus</taxon>
    </lineage>
</organism>
<keyword evidence="1" id="KW-0472">Membrane</keyword>
<protein>
    <submittedName>
        <fullName evidence="2">(pine wood nematode) hypothetical protein</fullName>
    </submittedName>
</protein>
<evidence type="ECO:0000313" key="3">
    <source>
        <dbReference type="EMBL" id="CAG9081841.1"/>
    </source>
</evidence>